<dbReference type="InterPro" id="IPR006027">
    <property type="entry name" value="NusB_RsmB_TIM44"/>
</dbReference>
<comment type="similarity">
    <text evidence="1 6">Belongs to the NusB family.</text>
</comment>
<dbReference type="SUPFAM" id="SSF48013">
    <property type="entry name" value="NusB-like"/>
    <property type="match status" value="1"/>
</dbReference>
<evidence type="ECO:0000256" key="6">
    <source>
        <dbReference type="HAMAP-Rule" id="MF_00073"/>
    </source>
</evidence>
<dbReference type="PANTHER" id="PTHR11078:SF3">
    <property type="entry name" value="ANTITERMINATION NUSB DOMAIN-CONTAINING PROTEIN"/>
    <property type="match status" value="1"/>
</dbReference>
<evidence type="ECO:0000256" key="3">
    <source>
        <dbReference type="ARBA" id="ARBA00022884"/>
    </source>
</evidence>
<dbReference type="HAMAP" id="MF_00073">
    <property type="entry name" value="NusB"/>
    <property type="match status" value="1"/>
</dbReference>
<reference evidence="8 9" key="1">
    <citation type="submission" date="2023-05" db="EMBL/GenBank/DDBJ databases">
        <title>Corynebacterium suedekumii sp. nov. and Corynebacterium breve sp. nov. isolated from raw cow's milk.</title>
        <authorList>
            <person name="Baer M.K."/>
            <person name="Mehl L."/>
            <person name="Hellmuth R."/>
            <person name="Marke G."/>
            <person name="Lipski A."/>
        </authorList>
    </citation>
    <scope>NUCLEOTIDE SEQUENCE [LARGE SCALE GENOMIC DNA]</scope>
    <source>
        <strain evidence="8 9">R4</strain>
    </source>
</reference>
<evidence type="ECO:0000313" key="9">
    <source>
        <dbReference type="Proteomes" id="UP001225598"/>
    </source>
</evidence>
<dbReference type="Gene3D" id="1.10.940.10">
    <property type="entry name" value="NusB-like"/>
    <property type="match status" value="1"/>
</dbReference>
<dbReference type="RefSeq" id="WP_284826787.1">
    <property type="nucleotide sequence ID" value="NZ_CP126969.1"/>
</dbReference>
<dbReference type="NCBIfam" id="TIGR01951">
    <property type="entry name" value="nusB"/>
    <property type="match status" value="1"/>
</dbReference>
<dbReference type="InterPro" id="IPR035926">
    <property type="entry name" value="NusB-like_sf"/>
</dbReference>
<dbReference type="Proteomes" id="UP001225598">
    <property type="component" value="Chromosome"/>
</dbReference>
<evidence type="ECO:0000313" key="8">
    <source>
        <dbReference type="EMBL" id="WIM68922.1"/>
    </source>
</evidence>
<sequence length="154" mass="17225">MADFKRHGARYRARRRAVDIMFEAEARDLDPVGIVDERAQLARDPENAVAPIADYTRQIVTGAAEKLDDLDESIERFLSDDWELGRLPAVDRAILRVAAWEIMFNDEVDGPISVVDGVEMASQYSDDQAPPYIHAVLDDILQAQAANAPTKEDE</sequence>
<evidence type="ECO:0000259" key="7">
    <source>
        <dbReference type="Pfam" id="PF01029"/>
    </source>
</evidence>
<dbReference type="InterPro" id="IPR011605">
    <property type="entry name" value="NusB_fam"/>
</dbReference>
<dbReference type="EMBL" id="CP126969">
    <property type="protein sequence ID" value="WIM68922.1"/>
    <property type="molecule type" value="Genomic_DNA"/>
</dbReference>
<keyword evidence="2 6" id="KW-0889">Transcription antitermination</keyword>
<protein>
    <recommendedName>
        <fullName evidence="6">Transcription antitermination protein NusB</fullName>
    </recommendedName>
    <alternativeName>
        <fullName evidence="6">Antitermination factor NusB</fullName>
    </alternativeName>
</protein>
<organism evidence="8 9">
    <name type="scientific">Corynebacterium breve</name>
    <dbReference type="NCBI Taxonomy" id="3049799"/>
    <lineage>
        <taxon>Bacteria</taxon>
        <taxon>Bacillati</taxon>
        <taxon>Actinomycetota</taxon>
        <taxon>Actinomycetes</taxon>
        <taxon>Mycobacteriales</taxon>
        <taxon>Corynebacteriaceae</taxon>
        <taxon>Corynebacterium</taxon>
    </lineage>
</organism>
<dbReference type="PANTHER" id="PTHR11078">
    <property type="entry name" value="N UTILIZATION SUBSTANCE PROTEIN B-RELATED"/>
    <property type="match status" value="1"/>
</dbReference>
<evidence type="ECO:0000256" key="2">
    <source>
        <dbReference type="ARBA" id="ARBA00022814"/>
    </source>
</evidence>
<accession>A0ABY8VHW0</accession>
<evidence type="ECO:0000256" key="1">
    <source>
        <dbReference type="ARBA" id="ARBA00005952"/>
    </source>
</evidence>
<gene>
    <name evidence="6 8" type="primary">nusB</name>
    <name evidence="8" type="ORF">QP027_05970</name>
</gene>
<comment type="function">
    <text evidence="6">Involved in transcription antitermination. Required for transcription of ribosomal RNA (rRNA) genes. Binds specifically to the boxA antiterminator sequence of the ribosomal RNA (rrn) operons.</text>
</comment>
<dbReference type="Pfam" id="PF01029">
    <property type="entry name" value="NusB"/>
    <property type="match status" value="1"/>
</dbReference>
<keyword evidence="4 6" id="KW-0805">Transcription regulation</keyword>
<keyword evidence="3 6" id="KW-0694">RNA-binding</keyword>
<evidence type="ECO:0000256" key="5">
    <source>
        <dbReference type="ARBA" id="ARBA00023163"/>
    </source>
</evidence>
<keyword evidence="9" id="KW-1185">Reference proteome</keyword>
<name>A0ABY8VHW0_9CORY</name>
<feature type="domain" description="NusB/RsmB/TIM44" evidence="7">
    <location>
        <begin position="12"/>
        <end position="141"/>
    </location>
</feature>
<evidence type="ECO:0000256" key="4">
    <source>
        <dbReference type="ARBA" id="ARBA00023015"/>
    </source>
</evidence>
<keyword evidence="5 6" id="KW-0804">Transcription</keyword>
<proteinExistence type="inferred from homology"/>